<comment type="caution">
    <text evidence="8">The sequence shown here is derived from an EMBL/GenBank/DDBJ whole genome shotgun (WGS) entry which is preliminary data.</text>
</comment>
<evidence type="ECO:0000256" key="2">
    <source>
        <dbReference type="ARBA" id="ARBA00023015"/>
    </source>
</evidence>
<evidence type="ECO:0000256" key="4">
    <source>
        <dbReference type="ARBA" id="ARBA00023163"/>
    </source>
</evidence>
<name>A0AA88X9K9_9ASTE</name>
<dbReference type="InterPro" id="IPR003657">
    <property type="entry name" value="WRKY_dom"/>
</dbReference>
<keyword evidence="2" id="KW-0805">Transcription regulation</keyword>
<dbReference type="Pfam" id="PF03106">
    <property type="entry name" value="WRKY"/>
    <property type="match status" value="1"/>
</dbReference>
<evidence type="ECO:0000256" key="1">
    <source>
        <dbReference type="ARBA" id="ARBA00004123"/>
    </source>
</evidence>
<dbReference type="SMART" id="SM00774">
    <property type="entry name" value="WRKY"/>
    <property type="match status" value="1"/>
</dbReference>
<protein>
    <recommendedName>
        <fullName evidence="7">WRKY domain-containing protein</fullName>
    </recommendedName>
</protein>
<dbReference type="FunFam" id="2.20.25.80:FF:000003">
    <property type="entry name" value="WRKY transcription factor 57"/>
    <property type="match status" value="1"/>
</dbReference>
<sequence>MEDPTESLTSFSESLFATSNQQQQLGFMELLGISGSLQEEYYFSSPFDSMLPSSTTRGFTPSMTTSSSPAAEVLNNGPATPNSSSVSSVSSGGNGGGGAPNDHEQTTTYCDKSVGLGDDEEEQHDKTKKLEPSLMQNKGLLLCVNIRFAGSEEMIVDFWGLCRLKPKKTCEKKKKEREPKFAFMTKSEVDHLEDGYRWRKYGQKAVKNSPFPRSYYRCTSASCNVKKRVERSFTDHSIVVTTYEGQHTHHSPLMMPRPSPLTSRYSQGGSGRIPAGGFSHQLRTLTLPSDQQQQFNNFAPLNCGGYNSIVHTAANEPSLRGSQFSSRSPASSASIRGGDYGLLQDMVPSTMNIIKDES</sequence>
<dbReference type="EMBL" id="JAVXUP010000196">
    <property type="protein sequence ID" value="KAK3034640.1"/>
    <property type="molecule type" value="Genomic_DNA"/>
</dbReference>
<comment type="subcellular location">
    <subcellularLocation>
        <location evidence="1">Nucleus</location>
    </subcellularLocation>
</comment>
<dbReference type="GO" id="GO:0003700">
    <property type="term" value="F:DNA-binding transcription factor activity"/>
    <property type="evidence" value="ECO:0007669"/>
    <property type="project" value="InterPro"/>
</dbReference>
<organism evidence="8 9">
    <name type="scientific">Escallonia herrerae</name>
    <dbReference type="NCBI Taxonomy" id="1293975"/>
    <lineage>
        <taxon>Eukaryota</taxon>
        <taxon>Viridiplantae</taxon>
        <taxon>Streptophyta</taxon>
        <taxon>Embryophyta</taxon>
        <taxon>Tracheophyta</taxon>
        <taxon>Spermatophyta</taxon>
        <taxon>Magnoliopsida</taxon>
        <taxon>eudicotyledons</taxon>
        <taxon>Gunneridae</taxon>
        <taxon>Pentapetalae</taxon>
        <taxon>asterids</taxon>
        <taxon>campanulids</taxon>
        <taxon>Escalloniales</taxon>
        <taxon>Escalloniaceae</taxon>
        <taxon>Escallonia</taxon>
    </lineage>
</organism>
<keyword evidence="3" id="KW-0238">DNA-binding</keyword>
<evidence type="ECO:0000313" key="8">
    <source>
        <dbReference type="EMBL" id="KAK3034640.1"/>
    </source>
</evidence>
<evidence type="ECO:0000313" key="9">
    <source>
        <dbReference type="Proteomes" id="UP001188597"/>
    </source>
</evidence>
<dbReference type="AlphaFoldDB" id="A0AA88X9K9"/>
<evidence type="ECO:0000256" key="3">
    <source>
        <dbReference type="ARBA" id="ARBA00023125"/>
    </source>
</evidence>
<feature type="compositionally biased region" description="Low complexity" evidence="6">
    <location>
        <begin position="82"/>
        <end position="91"/>
    </location>
</feature>
<reference evidence="8" key="1">
    <citation type="submission" date="2022-12" db="EMBL/GenBank/DDBJ databases">
        <title>Draft genome assemblies for two species of Escallonia (Escalloniales).</title>
        <authorList>
            <person name="Chanderbali A."/>
            <person name="Dervinis C."/>
            <person name="Anghel I."/>
            <person name="Soltis D."/>
            <person name="Soltis P."/>
            <person name="Zapata F."/>
        </authorList>
    </citation>
    <scope>NUCLEOTIDE SEQUENCE</scope>
    <source>
        <strain evidence="8">UCBG64.0493</strain>
        <tissue evidence="8">Leaf</tissue>
    </source>
</reference>
<dbReference type="Gene3D" id="2.20.25.80">
    <property type="entry name" value="WRKY domain"/>
    <property type="match status" value="1"/>
</dbReference>
<dbReference type="InterPro" id="IPR036576">
    <property type="entry name" value="WRKY_dom_sf"/>
</dbReference>
<dbReference type="PROSITE" id="PS50811">
    <property type="entry name" value="WRKY"/>
    <property type="match status" value="1"/>
</dbReference>
<dbReference type="PANTHER" id="PTHR31221:SF289">
    <property type="entry name" value="WRKY TRANSCRIPTION FACTOR 68"/>
    <property type="match status" value="1"/>
</dbReference>
<dbReference type="SUPFAM" id="SSF118290">
    <property type="entry name" value="WRKY DNA-binding domain"/>
    <property type="match status" value="1"/>
</dbReference>
<dbReference type="Proteomes" id="UP001188597">
    <property type="component" value="Unassembled WGS sequence"/>
</dbReference>
<feature type="domain" description="WRKY" evidence="7">
    <location>
        <begin position="187"/>
        <end position="252"/>
    </location>
</feature>
<dbReference type="PANTHER" id="PTHR31221">
    <property type="entry name" value="WRKY TRANSCRIPTION FACTOR PROTEIN 1-RELATED"/>
    <property type="match status" value="1"/>
</dbReference>
<feature type="region of interest" description="Disordered" evidence="6">
    <location>
        <begin position="54"/>
        <end position="131"/>
    </location>
</feature>
<dbReference type="InterPro" id="IPR044810">
    <property type="entry name" value="WRKY_plant"/>
</dbReference>
<evidence type="ECO:0000256" key="6">
    <source>
        <dbReference type="SAM" id="MobiDB-lite"/>
    </source>
</evidence>
<keyword evidence="5" id="KW-0539">Nucleus</keyword>
<keyword evidence="4" id="KW-0804">Transcription</keyword>
<accession>A0AA88X9K9</accession>
<feature type="compositionally biased region" description="Low complexity" evidence="6">
    <location>
        <begin position="60"/>
        <end position="69"/>
    </location>
</feature>
<dbReference type="GO" id="GO:0005634">
    <property type="term" value="C:nucleus"/>
    <property type="evidence" value="ECO:0007669"/>
    <property type="project" value="UniProtKB-SubCell"/>
</dbReference>
<evidence type="ECO:0000259" key="7">
    <source>
        <dbReference type="PROSITE" id="PS50811"/>
    </source>
</evidence>
<proteinExistence type="predicted"/>
<gene>
    <name evidence="8" type="ORF">RJ639_033595</name>
</gene>
<feature type="region of interest" description="Disordered" evidence="6">
    <location>
        <begin position="244"/>
        <end position="270"/>
    </location>
</feature>
<feature type="region of interest" description="Disordered" evidence="6">
    <location>
        <begin position="319"/>
        <end position="340"/>
    </location>
</feature>
<feature type="compositionally biased region" description="Low complexity" evidence="6">
    <location>
        <begin position="320"/>
        <end position="337"/>
    </location>
</feature>
<keyword evidence="9" id="KW-1185">Reference proteome</keyword>
<evidence type="ECO:0000256" key="5">
    <source>
        <dbReference type="ARBA" id="ARBA00023242"/>
    </source>
</evidence>
<dbReference type="GO" id="GO:0043565">
    <property type="term" value="F:sequence-specific DNA binding"/>
    <property type="evidence" value="ECO:0007669"/>
    <property type="project" value="InterPro"/>
</dbReference>